<dbReference type="PROSITE" id="PS51462">
    <property type="entry name" value="NUDIX"/>
    <property type="match status" value="1"/>
</dbReference>
<keyword evidence="5" id="KW-1185">Reference proteome</keyword>
<name>A0ABP6XBS4_9ACTN</name>
<comment type="caution">
    <text evidence="4">The sequence shown here is derived from an EMBL/GenBank/DDBJ whole genome shotgun (WGS) entry which is preliminary data.</text>
</comment>
<dbReference type="InterPro" id="IPR000086">
    <property type="entry name" value="NUDIX_hydrolase_dom"/>
</dbReference>
<dbReference type="SUPFAM" id="SSF55811">
    <property type="entry name" value="Nudix"/>
    <property type="match status" value="1"/>
</dbReference>
<evidence type="ECO:0000256" key="1">
    <source>
        <dbReference type="ARBA" id="ARBA00001946"/>
    </source>
</evidence>
<evidence type="ECO:0000256" key="2">
    <source>
        <dbReference type="ARBA" id="ARBA00022801"/>
    </source>
</evidence>
<dbReference type="Gene3D" id="3.90.79.10">
    <property type="entry name" value="Nucleoside Triphosphate Pyrophosphohydrolase"/>
    <property type="match status" value="1"/>
</dbReference>
<dbReference type="RefSeq" id="WP_344741863.1">
    <property type="nucleotide sequence ID" value="NZ_BAAAYR010000001.1"/>
</dbReference>
<accession>A0ABP6XBS4</accession>
<evidence type="ECO:0000313" key="4">
    <source>
        <dbReference type="EMBL" id="GAA3562718.1"/>
    </source>
</evidence>
<dbReference type="Pfam" id="PF00293">
    <property type="entry name" value="NUDIX"/>
    <property type="match status" value="1"/>
</dbReference>
<evidence type="ECO:0000313" key="5">
    <source>
        <dbReference type="Proteomes" id="UP001500767"/>
    </source>
</evidence>
<evidence type="ECO:0000259" key="3">
    <source>
        <dbReference type="PROSITE" id="PS51462"/>
    </source>
</evidence>
<dbReference type="PANTHER" id="PTHR43046">
    <property type="entry name" value="GDP-MANNOSE MANNOSYL HYDROLASE"/>
    <property type="match status" value="1"/>
</dbReference>
<organism evidence="4 5">
    <name type="scientific">Microlunatus spumicola</name>
    <dbReference type="NCBI Taxonomy" id="81499"/>
    <lineage>
        <taxon>Bacteria</taxon>
        <taxon>Bacillati</taxon>
        <taxon>Actinomycetota</taxon>
        <taxon>Actinomycetes</taxon>
        <taxon>Propionibacteriales</taxon>
        <taxon>Propionibacteriaceae</taxon>
        <taxon>Microlunatus</taxon>
    </lineage>
</organism>
<protein>
    <submittedName>
        <fullName evidence="4">NUDIX domain-containing protein</fullName>
    </submittedName>
</protein>
<gene>
    <name evidence="4" type="ORF">GCM10022197_17910</name>
</gene>
<dbReference type="InterPro" id="IPR015797">
    <property type="entry name" value="NUDIX_hydrolase-like_dom_sf"/>
</dbReference>
<reference evidence="5" key="1">
    <citation type="journal article" date="2019" name="Int. J. Syst. Evol. Microbiol.">
        <title>The Global Catalogue of Microorganisms (GCM) 10K type strain sequencing project: providing services to taxonomists for standard genome sequencing and annotation.</title>
        <authorList>
            <consortium name="The Broad Institute Genomics Platform"/>
            <consortium name="The Broad Institute Genome Sequencing Center for Infectious Disease"/>
            <person name="Wu L."/>
            <person name="Ma J."/>
        </authorList>
    </citation>
    <scope>NUCLEOTIDE SEQUENCE [LARGE SCALE GENOMIC DNA]</scope>
    <source>
        <strain evidence="5">JCM 16540</strain>
    </source>
</reference>
<feature type="domain" description="Nudix hydrolase" evidence="3">
    <location>
        <begin position="20"/>
        <end position="153"/>
    </location>
</feature>
<proteinExistence type="predicted"/>
<dbReference type="EMBL" id="BAAAYR010000001">
    <property type="protein sequence ID" value="GAA3562718.1"/>
    <property type="molecule type" value="Genomic_DNA"/>
</dbReference>
<dbReference type="Proteomes" id="UP001500767">
    <property type="component" value="Unassembled WGS sequence"/>
</dbReference>
<sequence>MPVPAFVLELRRSVGHDPLFLTGVTAVVLRDDAGPTPSVLYGRRSDNGLWALPSGIVEPGEQPATTVVREVEEELSVVVEPERLALVTSDPPITYPNGDVCRFVSLTFRCRWVSGEAALGDDETLEVAWRPADDPPADLDVLQRRRLAVALTEGSACVFDR</sequence>
<comment type="cofactor">
    <cofactor evidence="1">
        <name>Mg(2+)</name>
        <dbReference type="ChEBI" id="CHEBI:18420"/>
    </cofactor>
</comment>
<keyword evidence="2" id="KW-0378">Hydrolase</keyword>
<dbReference type="PANTHER" id="PTHR43046:SF16">
    <property type="entry name" value="ADP-RIBOSE PYROPHOSPHATASE YJHB-RELATED"/>
    <property type="match status" value="1"/>
</dbReference>